<dbReference type="EMBL" id="MT631464">
    <property type="protein sequence ID" value="QNO51252.1"/>
    <property type="molecule type" value="Genomic_DNA"/>
</dbReference>
<keyword evidence="1" id="KW-1133">Transmembrane helix</keyword>
<proteinExistence type="predicted"/>
<dbReference type="Gene3D" id="3.30.420.40">
    <property type="match status" value="2"/>
</dbReference>
<organism evidence="2">
    <name type="scientific">Candidatus Methanophagaceae archaeon ANME-1 ERB6</name>
    <dbReference type="NCBI Taxonomy" id="2759912"/>
    <lineage>
        <taxon>Archaea</taxon>
        <taxon>Methanobacteriati</taxon>
        <taxon>Methanobacteriota</taxon>
        <taxon>Stenosarchaea group</taxon>
        <taxon>Methanomicrobia</taxon>
        <taxon>Candidatus Methanophagales</taxon>
        <taxon>Candidatus Methanophagaceae</taxon>
    </lineage>
</organism>
<keyword evidence="1" id="KW-0812">Transmembrane</keyword>
<dbReference type="InterPro" id="IPR000600">
    <property type="entry name" value="ROK"/>
</dbReference>
<sequence length="367" mass="39978">MRYKEGKRAVMTLDAGGTNLVFSAMRGGEEIVERINLSARRDNLELFLQSIIDGFEEVQSKLSQKPVAISFCFPGPAEYEDGIIGDLENLPVFRDGVALGPMLEDIFQIPVFINNDGDLFAYGEAVAGLLPEVNALLAKSGSPKRYRNLFGATFGTGFGGGIVHRGELFLGDNSAQGEINRTRNKILCDCSVEETVSIRGVRRMYAREAGIKIVNSPSPKGIFEIGMGWKKGDKKAACKAFGEFAIVAGDAFANAISLIDGLIVIGGGLSMAYPLFLQRLVDEMNTPYTTMVGTSLNRLEVKAFNLENKYSLMQFIKGDTREITVPFSDRKIKYDPLKRVGVGITRLGTANAVAIGAYAFALNQLDR</sequence>
<keyword evidence="2" id="KW-0808">Transferase</keyword>
<dbReference type="PANTHER" id="PTHR18964:SF149">
    <property type="entry name" value="BIFUNCTIONAL UDP-N-ACETYLGLUCOSAMINE 2-EPIMERASE_N-ACETYLMANNOSAMINE KINASE"/>
    <property type="match status" value="1"/>
</dbReference>
<evidence type="ECO:0000256" key="1">
    <source>
        <dbReference type="SAM" id="Phobius"/>
    </source>
</evidence>
<evidence type="ECO:0000313" key="2">
    <source>
        <dbReference type="EMBL" id="QNO51252.1"/>
    </source>
</evidence>
<dbReference type="EC" id="2.7.1.59" evidence="2"/>
<dbReference type="SUPFAM" id="SSF53067">
    <property type="entry name" value="Actin-like ATPase domain"/>
    <property type="match status" value="1"/>
</dbReference>
<protein>
    <submittedName>
        <fullName evidence="2">N-acetyl-D-glucosamine kinase</fullName>
        <ecNumber evidence="2">2.7.1.59</ecNumber>
    </submittedName>
</protein>
<gene>
    <name evidence="2" type="primary">nagK</name>
    <name evidence="2" type="ORF">IGHJBHOP_00013</name>
</gene>
<keyword evidence="2" id="KW-0418">Kinase</keyword>
<accession>A0A7G9YTB8</accession>
<dbReference type="PANTHER" id="PTHR18964">
    <property type="entry name" value="ROK (REPRESSOR, ORF, KINASE) FAMILY"/>
    <property type="match status" value="1"/>
</dbReference>
<dbReference type="Pfam" id="PF00480">
    <property type="entry name" value="ROK"/>
    <property type="match status" value="1"/>
</dbReference>
<dbReference type="InterPro" id="IPR043129">
    <property type="entry name" value="ATPase_NBD"/>
</dbReference>
<name>A0A7G9YTB8_9EURY</name>
<keyword evidence="1" id="KW-0472">Membrane</keyword>
<feature type="transmembrane region" description="Helical" evidence="1">
    <location>
        <begin position="340"/>
        <end position="361"/>
    </location>
</feature>
<dbReference type="CDD" id="cd23763">
    <property type="entry name" value="ASKHA_ATPase_ROK"/>
    <property type="match status" value="1"/>
</dbReference>
<reference evidence="2" key="1">
    <citation type="submission" date="2020-06" db="EMBL/GenBank/DDBJ databases">
        <title>Unique genomic features of the anaerobic methanotrophic archaea.</title>
        <authorList>
            <person name="Chadwick G.L."/>
            <person name="Skennerton C.T."/>
            <person name="Laso-Perez R."/>
            <person name="Leu A.O."/>
            <person name="Speth D.R."/>
            <person name="Yu H."/>
            <person name="Morgan-Lang C."/>
            <person name="Hatzenpichler R."/>
            <person name="Goudeau D."/>
            <person name="Malmstrom R."/>
            <person name="Brazelton W.J."/>
            <person name="Woyke T."/>
            <person name="Hallam S.J."/>
            <person name="Tyson G.W."/>
            <person name="Wegener G."/>
            <person name="Boetius A."/>
            <person name="Orphan V."/>
        </authorList>
    </citation>
    <scope>NUCLEOTIDE SEQUENCE</scope>
</reference>
<dbReference type="GO" id="GO:0045127">
    <property type="term" value="F:N-acetylglucosamine kinase activity"/>
    <property type="evidence" value="ECO:0007669"/>
    <property type="project" value="UniProtKB-EC"/>
</dbReference>
<dbReference type="AlphaFoldDB" id="A0A7G9YTB8"/>